<organism evidence="1">
    <name type="scientific">marine sediment metagenome</name>
    <dbReference type="NCBI Taxonomy" id="412755"/>
    <lineage>
        <taxon>unclassified sequences</taxon>
        <taxon>metagenomes</taxon>
        <taxon>ecological metagenomes</taxon>
    </lineage>
</organism>
<protein>
    <submittedName>
        <fullName evidence="1">Uncharacterized protein</fullName>
    </submittedName>
</protein>
<dbReference type="EMBL" id="LAZR01033137">
    <property type="protein sequence ID" value="KKL48953.1"/>
    <property type="molecule type" value="Genomic_DNA"/>
</dbReference>
<accession>A0A0F9CI16</accession>
<reference evidence="1" key="1">
    <citation type="journal article" date="2015" name="Nature">
        <title>Complex archaea that bridge the gap between prokaryotes and eukaryotes.</title>
        <authorList>
            <person name="Spang A."/>
            <person name="Saw J.H."/>
            <person name="Jorgensen S.L."/>
            <person name="Zaremba-Niedzwiedzka K."/>
            <person name="Martijn J."/>
            <person name="Lind A.E."/>
            <person name="van Eijk R."/>
            <person name="Schleper C."/>
            <person name="Guy L."/>
            <person name="Ettema T.J."/>
        </authorList>
    </citation>
    <scope>NUCLEOTIDE SEQUENCE</scope>
</reference>
<proteinExistence type="predicted"/>
<evidence type="ECO:0000313" key="1">
    <source>
        <dbReference type="EMBL" id="KKL48953.1"/>
    </source>
</evidence>
<name>A0A0F9CI16_9ZZZZ</name>
<sequence length="76" mass="8503">MKCLEEIERDMVAALWVLDRASQHGASSAIAMALGAIAVGLAEGEHIAAYEHGELDDLKDRPFIQVWRERRIKELT</sequence>
<comment type="caution">
    <text evidence="1">The sequence shown here is derived from an EMBL/GenBank/DDBJ whole genome shotgun (WGS) entry which is preliminary data.</text>
</comment>
<dbReference type="AlphaFoldDB" id="A0A0F9CI16"/>
<gene>
    <name evidence="1" type="ORF">LCGC14_2320380</name>
</gene>